<dbReference type="OrthoDB" id="10261055at2759"/>
<proteinExistence type="predicted"/>
<reference evidence="2" key="1">
    <citation type="thesis" date="2021" institute="BYU ScholarsArchive" country="Provo, UT, USA">
        <title>Applications of and Algorithms for Genome Assembly and Genomic Analyses with an Emphasis on Marine Teleosts.</title>
        <authorList>
            <person name="Pickett B.D."/>
        </authorList>
    </citation>
    <scope>NUCLEOTIDE SEQUENCE</scope>
    <source>
        <strain evidence="2">HI-2016</strain>
    </source>
</reference>
<protein>
    <submittedName>
        <fullName evidence="2">Uncharacterized protein</fullName>
    </submittedName>
</protein>
<comment type="caution">
    <text evidence="2">The sequence shown here is derived from an EMBL/GenBank/DDBJ whole genome shotgun (WGS) entry which is preliminary data.</text>
</comment>
<feature type="compositionally biased region" description="Basic and acidic residues" evidence="1">
    <location>
        <begin position="1"/>
        <end position="16"/>
    </location>
</feature>
<dbReference type="AlphaFoldDB" id="A0A8T2PQN8"/>
<feature type="region of interest" description="Disordered" evidence="1">
    <location>
        <begin position="1"/>
        <end position="23"/>
    </location>
</feature>
<keyword evidence="3" id="KW-1185">Reference proteome</keyword>
<organism evidence="2 3">
    <name type="scientific">Albula glossodonta</name>
    <name type="common">roundjaw bonefish</name>
    <dbReference type="NCBI Taxonomy" id="121402"/>
    <lineage>
        <taxon>Eukaryota</taxon>
        <taxon>Metazoa</taxon>
        <taxon>Chordata</taxon>
        <taxon>Craniata</taxon>
        <taxon>Vertebrata</taxon>
        <taxon>Euteleostomi</taxon>
        <taxon>Actinopterygii</taxon>
        <taxon>Neopterygii</taxon>
        <taxon>Teleostei</taxon>
        <taxon>Albuliformes</taxon>
        <taxon>Albulidae</taxon>
        <taxon>Albula</taxon>
    </lineage>
</organism>
<evidence type="ECO:0000313" key="2">
    <source>
        <dbReference type="EMBL" id="KAG9353649.1"/>
    </source>
</evidence>
<accession>A0A8T2PQN8</accession>
<name>A0A8T2PQN8_9TELE</name>
<dbReference type="EMBL" id="JAFBMS010000003">
    <property type="protein sequence ID" value="KAG9353649.1"/>
    <property type="molecule type" value="Genomic_DNA"/>
</dbReference>
<dbReference type="Proteomes" id="UP000824540">
    <property type="component" value="Unassembled WGS sequence"/>
</dbReference>
<evidence type="ECO:0000313" key="3">
    <source>
        <dbReference type="Proteomes" id="UP000824540"/>
    </source>
</evidence>
<sequence length="61" mass="6747">MEKGFQEQRSGEKAKEGAGPSDEAALILHRRGFDCDFSNRNTGLLCTTTRGKVRVNKPCPH</sequence>
<evidence type="ECO:0000256" key="1">
    <source>
        <dbReference type="SAM" id="MobiDB-lite"/>
    </source>
</evidence>
<gene>
    <name evidence="2" type="ORF">JZ751_011771</name>
</gene>